<dbReference type="PATRIC" id="fig|999552.6.peg.3202"/>
<protein>
    <submittedName>
        <fullName evidence="1">Uncharacterized protein</fullName>
    </submittedName>
</protein>
<dbReference type="OrthoDB" id="1550901at2"/>
<accession>V9VWP0</accession>
<dbReference type="EMBL" id="CP006773">
    <property type="protein sequence ID" value="AHD03186.1"/>
    <property type="molecule type" value="Genomic_DNA"/>
</dbReference>
<evidence type="ECO:0000313" key="2">
    <source>
        <dbReference type="Proteomes" id="UP000018780"/>
    </source>
</evidence>
<keyword evidence="2" id="KW-1185">Reference proteome</keyword>
<name>V9VWP0_9RHOB</name>
<gene>
    <name evidence="1" type="ORF">METH_16035</name>
</gene>
<reference evidence="1 2" key="1">
    <citation type="submission" date="2013-09" db="EMBL/GenBank/DDBJ databases">
        <authorList>
            <consortium name="DOE Joint Genome Institute"/>
            <person name="Klenk H.-P."/>
            <person name="Huntemann M."/>
            <person name="Han J."/>
            <person name="Chen A."/>
            <person name="Kyrpides N."/>
            <person name="Mavromatis K."/>
            <person name="Markowitz V."/>
            <person name="Palaniappan K."/>
            <person name="Ivanova N."/>
            <person name="Schaumberg A."/>
            <person name="Pati A."/>
            <person name="Liolios K."/>
            <person name="Nordberg H.P."/>
            <person name="Cantor M.N."/>
            <person name="Hua S.X."/>
            <person name="Woyke T."/>
        </authorList>
    </citation>
    <scope>NUCLEOTIDE SEQUENCE [LARGE SCALE GENOMIC DNA]</scope>
    <source>
        <strain evidence="1 2">DSM 14336</strain>
    </source>
</reference>
<dbReference type="Proteomes" id="UP000018780">
    <property type="component" value="Chromosome"/>
</dbReference>
<dbReference type="AlphaFoldDB" id="V9VWP0"/>
<sequence>MTQDSSTPPFDEEAAASWQRFVDSISPSMHAGWMLRQTMPGTQLDAIKSLMHRNEQASAATSIKLKETKAEIEANPDDVGLEWTYDHRFWQSVFMDSAHSMSAVGMLAPFIESLFVAIFEGLRKRHGAAAEDTRHQRADDQFWNPQIVFRSEGPRDDLVAGIDQLAESCGLKPYLPADYRKTLSALFAYRNNMLHNGFEWPADAIKKFSNRIASEKWPEDWFTGADRDGQPWLYYMSPDFCSHCVELIDAVIDGVGRYLKEREA</sequence>
<dbReference type="KEGG" id="lmd:METH_16035"/>
<dbReference type="STRING" id="999552.METH_16035"/>
<dbReference type="RefSeq" id="WP_024091399.1">
    <property type="nucleotide sequence ID" value="NC_023135.1"/>
</dbReference>
<dbReference type="HOGENOM" id="CLU_1025597_0_0_5"/>
<organism evidence="1 2">
    <name type="scientific">Leisingera methylohalidivorans DSM 14336</name>
    <dbReference type="NCBI Taxonomy" id="999552"/>
    <lineage>
        <taxon>Bacteria</taxon>
        <taxon>Pseudomonadati</taxon>
        <taxon>Pseudomonadota</taxon>
        <taxon>Alphaproteobacteria</taxon>
        <taxon>Rhodobacterales</taxon>
        <taxon>Roseobacteraceae</taxon>
        <taxon>Leisingera</taxon>
    </lineage>
</organism>
<proteinExistence type="predicted"/>
<evidence type="ECO:0000313" key="1">
    <source>
        <dbReference type="EMBL" id="AHD03186.1"/>
    </source>
</evidence>